<dbReference type="Proteomes" id="UP001222932">
    <property type="component" value="Unassembled WGS sequence"/>
</dbReference>
<accession>A0AAD3TMT2</accession>
<sequence length="327" mass="35393">MCLDASAFPHILDGVIDACQPDSLIALRPVSQALCAHVDRLLFAHIVVAYTHSRVRSSQSGPAEIVLTTPSGHRLPTPPLPTLAGSCASLNATLRPMLRHTRVATLRSMSLIAATTLAPLLPRLEIVHRFTAQPWDSPLLKAKKYVDHVDFARPPMPGGMPLGYVPDDLDALVFRFYIDTAQYPAHAEHPPLPGGGAAEHLPLVEELNPPHIPAITVVADPTGPMRVSREFTGTVAGRVARAHPRTLTLVAFDELGPAVPTADFEVEGYGDGMDVATRAGLIEHAQWGLSRARVEVGKLTILSRQEWEAGSDVLERLEGPVFSYLQR</sequence>
<gene>
    <name evidence="1" type="ORF">CspeluHIS016_0100180</name>
</gene>
<evidence type="ECO:0000313" key="1">
    <source>
        <dbReference type="EMBL" id="GMK53432.1"/>
    </source>
</evidence>
<protein>
    <submittedName>
        <fullName evidence="1">Uncharacterized protein</fullName>
    </submittedName>
</protein>
<evidence type="ECO:0000313" key="2">
    <source>
        <dbReference type="Proteomes" id="UP001222932"/>
    </source>
</evidence>
<comment type="caution">
    <text evidence="1">The sequence shown here is derived from an EMBL/GenBank/DDBJ whole genome shotgun (WGS) entry which is preliminary data.</text>
</comment>
<reference evidence="1" key="2">
    <citation type="submission" date="2023-06" db="EMBL/GenBank/DDBJ databases">
        <authorList>
            <person name="Kobayashi Y."/>
            <person name="Kayamori A."/>
            <person name="Aoki K."/>
            <person name="Shiwa Y."/>
            <person name="Fujita N."/>
            <person name="Sugita T."/>
            <person name="Iwasaki W."/>
            <person name="Tanaka N."/>
            <person name="Takashima M."/>
        </authorList>
    </citation>
    <scope>NUCLEOTIDE SEQUENCE</scope>
    <source>
        <strain evidence="1">HIS016</strain>
    </source>
</reference>
<keyword evidence="2" id="KW-1185">Reference proteome</keyword>
<name>A0AAD3TMT2_9TREE</name>
<organism evidence="1 2">
    <name type="scientific">Cutaneotrichosporon spelunceum</name>
    <dbReference type="NCBI Taxonomy" id="1672016"/>
    <lineage>
        <taxon>Eukaryota</taxon>
        <taxon>Fungi</taxon>
        <taxon>Dikarya</taxon>
        <taxon>Basidiomycota</taxon>
        <taxon>Agaricomycotina</taxon>
        <taxon>Tremellomycetes</taxon>
        <taxon>Trichosporonales</taxon>
        <taxon>Trichosporonaceae</taxon>
        <taxon>Cutaneotrichosporon</taxon>
    </lineage>
</organism>
<dbReference type="AlphaFoldDB" id="A0AAD3TMT2"/>
<dbReference type="EMBL" id="BTCM01000001">
    <property type="protein sequence ID" value="GMK53432.1"/>
    <property type="molecule type" value="Genomic_DNA"/>
</dbReference>
<proteinExistence type="predicted"/>
<reference evidence="1" key="1">
    <citation type="journal article" date="2023" name="BMC Genomics">
        <title>Chromosome-level genome assemblies of Cutaneotrichosporon spp. (Trichosporonales, Basidiomycota) reveal imbalanced evolution between nucleotide sequences and chromosome synteny.</title>
        <authorList>
            <person name="Kobayashi Y."/>
            <person name="Kayamori A."/>
            <person name="Aoki K."/>
            <person name="Shiwa Y."/>
            <person name="Matsutani M."/>
            <person name="Fujita N."/>
            <person name="Sugita T."/>
            <person name="Iwasaki W."/>
            <person name="Tanaka N."/>
            <person name="Takashima M."/>
        </authorList>
    </citation>
    <scope>NUCLEOTIDE SEQUENCE</scope>
    <source>
        <strain evidence="1">HIS016</strain>
    </source>
</reference>